<feature type="region of interest" description="Disordered" evidence="1">
    <location>
        <begin position="205"/>
        <end position="277"/>
    </location>
</feature>
<organism evidence="3 4">
    <name type="scientific">Eubacterium uniforme</name>
    <dbReference type="NCBI Taxonomy" id="39495"/>
    <lineage>
        <taxon>Bacteria</taxon>
        <taxon>Bacillati</taxon>
        <taxon>Bacillota</taxon>
        <taxon>Clostridia</taxon>
        <taxon>Eubacteriales</taxon>
        <taxon>Eubacteriaceae</taxon>
        <taxon>Eubacterium</taxon>
    </lineage>
</organism>
<feature type="compositionally biased region" description="Basic and acidic residues" evidence="1">
    <location>
        <begin position="205"/>
        <end position="243"/>
    </location>
</feature>
<evidence type="ECO:0000256" key="1">
    <source>
        <dbReference type="SAM" id="MobiDB-lite"/>
    </source>
</evidence>
<keyword evidence="2" id="KW-1133">Transmembrane helix</keyword>
<proteinExistence type="predicted"/>
<feature type="transmembrane region" description="Helical" evidence="2">
    <location>
        <begin position="25"/>
        <end position="46"/>
    </location>
</feature>
<dbReference type="RefSeq" id="WP_078766743.1">
    <property type="nucleotide sequence ID" value="NZ_FUXZ01000011.1"/>
</dbReference>
<dbReference type="AlphaFoldDB" id="A0A1T4VXP7"/>
<name>A0A1T4VXP7_9FIRM</name>
<dbReference type="STRING" id="39495.SAMN02745111_01899"/>
<sequence>MKEYYSCNALLLKKGDVMSEDKKSILVGIGLIVISIIIVVSFTVLFGEKNEDKSGVVLSDSDIETIDGFNRSVVELIEKQNDYKTTMDIYDYDNKIKEVINMHDKLTAEQKAEIDGDKYNLLMSIHNMLGIKLSTVRLQQAYIDSLNAIVEIFDESMADNEYVKKAENIANLYDLLKNDSKEMLLDKDKTQRIVTKYKELKSKEEQTEISKKGKKKDKVEEKTTRKKVKETSESTTRKQRNVEPDDYDNGEDFADDAWGDDYDDWDDAYEDWEDEGW</sequence>
<gene>
    <name evidence="3" type="ORF">SAMN02745111_01899</name>
</gene>
<dbReference type="Proteomes" id="UP000190814">
    <property type="component" value="Unassembled WGS sequence"/>
</dbReference>
<reference evidence="3 4" key="1">
    <citation type="submission" date="2017-02" db="EMBL/GenBank/DDBJ databases">
        <authorList>
            <person name="Peterson S.W."/>
        </authorList>
    </citation>
    <scope>NUCLEOTIDE SEQUENCE [LARGE SCALE GENOMIC DNA]</scope>
    <source>
        <strain evidence="3 4">ATCC 35992</strain>
    </source>
</reference>
<evidence type="ECO:0000313" key="3">
    <source>
        <dbReference type="EMBL" id="SKA69605.1"/>
    </source>
</evidence>
<dbReference type="EMBL" id="FUXZ01000011">
    <property type="protein sequence ID" value="SKA69605.1"/>
    <property type="molecule type" value="Genomic_DNA"/>
</dbReference>
<evidence type="ECO:0000256" key="2">
    <source>
        <dbReference type="SAM" id="Phobius"/>
    </source>
</evidence>
<keyword evidence="2" id="KW-0472">Membrane</keyword>
<protein>
    <submittedName>
        <fullName evidence="3">Uncharacterized protein</fullName>
    </submittedName>
</protein>
<accession>A0A1T4VXP7</accession>
<feature type="compositionally biased region" description="Acidic residues" evidence="1">
    <location>
        <begin position="244"/>
        <end position="277"/>
    </location>
</feature>
<keyword evidence="2" id="KW-0812">Transmembrane</keyword>
<evidence type="ECO:0000313" key="4">
    <source>
        <dbReference type="Proteomes" id="UP000190814"/>
    </source>
</evidence>
<keyword evidence="4" id="KW-1185">Reference proteome</keyword>